<reference evidence="1 2" key="1">
    <citation type="submission" date="2022-05" db="EMBL/GenBank/DDBJ databases">
        <authorList>
            <person name="Park J.-S."/>
        </authorList>
    </citation>
    <scope>NUCLEOTIDE SEQUENCE [LARGE SCALE GENOMIC DNA]</scope>
    <source>
        <strain evidence="1 2">2012CJ34-2</strain>
    </source>
</reference>
<gene>
    <name evidence="1" type="ORF">M3P05_05220</name>
</gene>
<accession>A0ABT0PD95</accession>
<dbReference type="EMBL" id="JAMFLX010000005">
    <property type="protein sequence ID" value="MCL6269345.1"/>
    <property type="molecule type" value="Genomic_DNA"/>
</dbReference>
<evidence type="ECO:0000313" key="2">
    <source>
        <dbReference type="Proteomes" id="UP001203338"/>
    </source>
</evidence>
<evidence type="ECO:0000313" key="1">
    <source>
        <dbReference type="EMBL" id="MCL6269345.1"/>
    </source>
</evidence>
<organism evidence="1 2">
    <name type="scientific">Parendozoicomonas callyspongiae</name>
    <dbReference type="NCBI Taxonomy" id="2942213"/>
    <lineage>
        <taxon>Bacteria</taxon>
        <taxon>Pseudomonadati</taxon>
        <taxon>Pseudomonadota</taxon>
        <taxon>Gammaproteobacteria</taxon>
        <taxon>Oceanospirillales</taxon>
        <taxon>Endozoicomonadaceae</taxon>
        <taxon>Parendozoicomonas</taxon>
    </lineage>
</organism>
<protein>
    <recommendedName>
        <fullName evidence="3">DUF4123 domain-containing protein</fullName>
    </recommendedName>
</protein>
<name>A0ABT0PD95_9GAMM</name>
<comment type="caution">
    <text evidence="1">The sequence shown here is derived from an EMBL/GenBank/DDBJ whole genome shotgun (WGS) entry which is preliminary data.</text>
</comment>
<dbReference type="RefSeq" id="WP_249698335.1">
    <property type="nucleotide sequence ID" value="NZ_JAMFLX010000005.1"/>
</dbReference>
<keyword evidence="2" id="KW-1185">Reference proteome</keyword>
<evidence type="ECO:0008006" key="3">
    <source>
        <dbReference type="Google" id="ProtNLM"/>
    </source>
</evidence>
<dbReference type="Proteomes" id="UP001203338">
    <property type="component" value="Unassembled WGS sequence"/>
</dbReference>
<proteinExistence type="predicted"/>
<sequence>MMIYRVVSDDAFGELLPDWEWLLQQSSVPDAVADAIFDRSKLAQFWVKHEGLIQDDLPLGDICRLQTSELMLSQKAVECLKEMLPKELLPVTCQEDSWYLLNIINSIPANEKASQLNDYGEVKAIAFNKKDLAGQVLWSSPFSENVEVYCSQTFVDTVKAYSLTGLSFENL</sequence>